<name>A0AAD3XW98_NEPGR</name>
<dbReference type="Proteomes" id="UP001279734">
    <property type="component" value="Unassembled WGS sequence"/>
</dbReference>
<keyword evidence="3" id="KW-1185">Reference proteome</keyword>
<reference evidence="2" key="1">
    <citation type="submission" date="2023-05" db="EMBL/GenBank/DDBJ databases">
        <title>Nepenthes gracilis genome sequencing.</title>
        <authorList>
            <person name="Fukushima K."/>
        </authorList>
    </citation>
    <scope>NUCLEOTIDE SEQUENCE</scope>
    <source>
        <strain evidence="2">SING2019-196</strain>
    </source>
</reference>
<dbReference type="EMBL" id="BSYO01000021">
    <property type="protein sequence ID" value="GMH20007.1"/>
    <property type="molecule type" value="Genomic_DNA"/>
</dbReference>
<evidence type="ECO:0000313" key="3">
    <source>
        <dbReference type="Proteomes" id="UP001279734"/>
    </source>
</evidence>
<comment type="caution">
    <text evidence="2">The sequence shown here is derived from an EMBL/GenBank/DDBJ whole genome shotgun (WGS) entry which is preliminary data.</text>
</comment>
<accession>A0AAD3XW98</accession>
<organism evidence="2 3">
    <name type="scientific">Nepenthes gracilis</name>
    <name type="common">Slender pitcher plant</name>
    <dbReference type="NCBI Taxonomy" id="150966"/>
    <lineage>
        <taxon>Eukaryota</taxon>
        <taxon>Viridiplantae</taxon>
        <taxon>Streptophyta</taxon>
        <taxon>Embryophyta</taxon>
        <taxon>Tracheophyta</taxon>
        <taxon>Spermatophyta</taxon>
        <taxon>Magnoliopsida</taxon>
        <taxon>eudicotyledons</taxon>
        <taxon>Gunneridae</taxon>
        <taxon>Pentapetalae</taxon>
        <taxon>Caryophyllales</taxon>
        <taxon>Nepenthaceae</taxon>
        <taxon>Nepenthes</taxon>
    </lineage>
</organism>
<dbReference type="AlphaFoldDB" id="A0AAD3XW98"/>
<protein>
    <submittedName>
        <fullName evidence="2">Uncharacterized protein</fullName>
    </submittedName>
</protein>
<evidence type="ECO:0000256" key="1">
    <source>
        <dbReference type="SAM" id="MobiDB-lite"/>
    </source>
</evidence>
<feature type="region of interest" description="Disordered" evidence="1">
    <location>
        <begin position="153"/>
        <end position="183"/>
    </location>
</feature>
<gene>
    <name evidence="2" type="ORF">Nepgr_021848</name>
</gene>
<feature type="region of interest" description="Disordered" evidence="1">
    <location>
        <begin position="78"/>
        <end position="112"/>
    </location>
</feature>
<sequence>MMMKLQSQKIKAFLDEKALDLKKLQSPLVEFYNTLNAAVPNAFGAVDGDHVTNDLLSESKSHCQIPSRRLSTAVDVAKTASPGMESHTKRISDGGGGAKEQTSKEIQPPQLPEWTELLDVKQASITSSPSFIARQKKWKEELDEELEMRREMMRQAGGGKTSSPNNLIANRRRDRLRFSSPTK</sequence>
<evidence type="ECO:0000313" key="2">
    <source>
        <dbReference type="EMBL" id="GMH20007.1"/>
    </source>
</evidence>
<proteinExistence type="predicted"/>